<proteinExistence type="predicted"/>
<comment type="caution">
    <text evidence="1">The sequence shown here is derived from an EMBL/GenBank/DDBJ whole genome shotgun (WGS) entry which is preliminary data.</text>
</comment>
<accession>A0A433QQF6</accession>
<dbReference type="EMBL" id="RBNJ01002393">
    <property type="protein sequence ID" value="RUS32016.1"/>
    <property type="molecule type" value="Genomic_DNA"/>
</dbReference>
<sequence length="98" mass="11326">MWGLVARAERRLLTKTHRRGLSMMKCSRSSSGRVSMGEVVMVIDGIHALWLRHYFIAKPLHAILGLRQRLAETMVDPHLQQKRLTRGDIKHKPDLYPT</sequence>
<reference evidence="1 2" key="1">
    <citation type="journal article" date="2018" name="New Phytol.">
        <title>Phylogenomics of Endogonaceae and evolution of mycorrhizas within Mucoromycota.</title>
        <authorList>
            <person name="Chang Y."/>
            <person name="Desiro A."/>
            <person name="Na H."/>
            <person name="Sandor L."/>
            <person name="Lipzen A."/>
            <person name="Clum A."/>
            <person name="Barry K."/>
            <person name="Grigoriev I.V."/>
            <person name="Martin F.M."/>
            <person name="Stajich J.E."/>
            <person name="Smith M.E."/>
            <person name="Bonito G."/>
            <person name="Spatafora J.W."/>
        </authorList>
    </citation>
    <scope>NUCLEOTIDE SEQUENCE [LARGE SCALE GENOMIC DNA]</scope>
    <source>
        <strain evidence="1 2">AD002</strain>
    </source>
</reference>
<keyword evidence="2" id="KW-1185">Reference proteome</keyword>
<evidence type="ECO:0000313" key="2">
    <source>
        <dbReference type="Proteomes" id="UP000274822"/>
    </source>
</evidence>
<organism evidence="1 2">
    <name type="scientific">Jimgerdemannia flammicorona</name>
    <dbReference type="NCBI Taxonomy" id="994334"/>
    <lineage>
        <taxon>Eukaryota</taxon>
        <taxon>Fungi</taxon>
        <taxon>Fungi incertae sedis</taxon>
        <taxon>Mucoromycota</taxon>
        <taxon>Mucoromycotina</taxon>
        <taxon>Endogonomycetes</taxon>
        <taxon>Endogonales</taxon>
        <taxon>Endogonaceae</taxon>
        <taxon>Jimgerdemannia</taxon>
    </lineage>
</organism>
<name>A0A433QQF6_9FUNG</name>
<dbReference type="AlphaFoldDB" id="A0A433QQF6"/>
<dbReference type="Proteomes" id="UP000274822">
    <property type="component" value="Unassembled WGS sequence"/>
</dbReference>
<evidence type="ECO:0000313" key="1">
    <source>
        <dbReference type="EMBL" id="RUS32016.1"/>
    </source>
</evidence>
<gene>
    <name evidence="1" type="ORF">BC938DRAFT_476494</name>
</gene>
<protein>
    <submittedName>
        <fullName evidence="1">Uncharacterized protein</fullName>
    </submittedName>
</protein>